<feature type="transmembrane region" description="Helical" evidence="6">
    <location>
        <begin position="106"/>
        <end position="126"/>
    </location>
</feature>
<evidence type="ECO:0000259" key="7">
    <source>
        <dbReference type="PROSITE" id="PS50850"/>
    </source>
</evidence>
<evidence type="ECO:0000313" key="8">
    <source>
        <dbReference type="EMBL" id="CCX07610.1"/>
    </source>
</evidence>
<dbReference type="FunFam" id="1.20.1250.20:FF:000276">
    <property type="entry name" value="Sugar transporter family protein"/>
    <property type="match status" value="1"/>
</dbReference>
<name>U4KZJ2_PYROM</name>
<keyword evidence="9" id="KW-1185">Reference proteome</keyword>
<evidence type="ECO:0000256" key="2">
    <source>
        <dbReference type="ARBA" id="ARBA00022692"/>
    </source>
</evidence>
<evidence type="ECO:0000256" key="4">
    <source>
        <dbReference type="ARBA" id="ARBA00023136"/>
    </source>
</evidence>
<dbReference type="OMA" id="SDITWGI"/>
<protein>
    <submittedName>
        <fullName evidence="8">Similar to Carboxylic acid transporter protein homolog acc. no. P36035</fullName>
    </submittedName>
</protein>
<feature type="transmembrane region" description="Helical" evidence="6">
    <location>
        <begin position="79"/>
        <end position="99"/>
    </location>
</feature>
<feature type="transmembrane region" description="Helical" evidence="6">
    <location>
        <begin position="41"/>
        <end position="67"/>
    </location>
</feature>
<gene>
    <name evidence="8" type="ORF">PCON_07199</name>
</gene>
<proteinExistence type="predicted"/>
<evidence type="ECO:0000256" key="5">
    <source>
        <dbReference type="SAM" id="MobiDB-lite"/>
    </source>
</evidence>
<accession>U4KZJ2</accession>
<keyword evidence="2 6" id="KW-0812">Transmembrane</keyword>
<keyword evidence="4 6" id="KW-0472">Membrane</keyword>
<feature type="region of interest" description="Disordered" evidence="5">
    <location>
        <begin position="463"/>
        <end position="488"/>
    </location>
</feature>
<dbReference type="AlphaFoldDB" id="U4KZJ2"/>
<sequence>MSMSAGRYALTRFTSLAPKGIEAPPNPFTTLRTVNWKQWKFFLIAFWAWTLDALDFFTVSMTVTSLATEFKVSKKDITWGITLVLMLRSVGAIIFGVAADKWGRKWPFIINNLLFIILELITGFTTTYKGFLAVRALFGIAMGGIYGNCAATALEDAPPAARGILSGMMQQGYAFGYLLAVVFAKALAHDPVHHWRPLFWFAACPPALLIIWRFFLPETDAFIARQELRRQEEVEGVANVFIKEAKAGFKKEWLMLLYLVLLMAGFNFMSHGSQDLYPVLLESQLGFSVNKVTVTQVVANLGAMTGGTLVGYWSQAFGRRLTIIVACIVGGALVYPYSYTRTGNNIMAAAFFEQFMVQGAWGVIPIHLMELSPPAMRTFVVGTAYQLGNLVSSASSTIEATIGERFPLPDGHDGEKRYDYGKVMAIFMGAVFAYVAILTFVGPEKLGRDLQKITEDDVVAPKGKLEGDVEHGENVTGEVEKQEVRHAA</sequence>
<feature type="transmembrane region" description="Helical" evidence="6">
    <location>
        <begin position="253"/>
        <end position="272"/>
    </location>
</feature>
<feature type="domain" description="Major facilitator superfamily (MFS) profile" evidence="7">
    <location>
        <begin position="41"/>
        <end position="446"/>
    </location>
</feature>
<feature type="transmembrane region" description="Helical" evidence="6">
    <location>
        <begin position="292"/>
        <end position="314"/>
    </location>
</feature>
<dbReference type="InterPro" id="IPR005828">
    <property type="entry name" value="MFS_sugar_transport-like"/>
</dbReference>
<dbReference type="CDD" id="cd17316">
    <property type="entry name" value="MFS_SV2_like"/>
    <property type="match status" value="1"/>
</dbReference>
<dbReference type="OrthoDB" id="5296287at2759"/>
<dbReference type="SUPFAM" id="SSF103473">
    <property type="entry name" value="MFS general substrate transporter"/>
    <property type="match status" value="1"/>
</dbReference>
<evidence type="ECO:0000256" key="3">
    <source>
        <dbReference type="ARBA" id="ARBA00022989"/>
    </source>
</evidence>
<feature type="transmembrane region" description="Helical" evidence="6">
    <location>
        <begin position="321"/>
        <end position="338"/>
    </location>
</feature>
<dbReference type="Proteomes" id="UP000018144">
    <property type="component" value="Unassembled WGS sequence"/>
</dbReference>
<dbReference type="GO" id="GO:0015355">
    <property type="term" value="F:secondary active monocarboxylate transmembrane transporter activity"/>
    <property type="evidence" value="ECO:0007669"/>
    <property type="project" value="TreeGrafter"/>
</dbReference>
<comment type="subcellular location">
    <subcellularLocation>
        <location evidence="1">Membrane</location>
        <topology evidence="1">Multi-pass membrane protein</topology>
    </subcellularLocation>
</comment>
<dbReference type="PROSITE" id="PS50850">
    <property type="entry name" value="MFS"/>
    <property type="match status" value="1"/>
</dbReference>
<feature type="transmembrane region" description="Helical" evidence="6">
    <location>
        <begin position="423"/>
        <end position="442"/>
    </location>
</feature>
<dbReference type="GO" id="GO:0005886">
    <property type="term" value="C:plasma membrane"/>
    <property type="evidence" value="ECO:0007669"/>
    <property type="project" value="TreeGrafter"/>
</dbReference>
<evidence type="ECO:0000256" key="1">
    <source>
        <dbReference type="ARBA" id="ARBA00004141"/>
    </source>
</evidence>
<dbReference type="Pfam" id="PF00083">
    <property type="entry name" value="Sugar_tr"/>
    <property type="match status" value="1"/>
</dbReference>
<dbReference type="PANTHER" id="PTHR23508">
    <property type="entry name" value="CARBOXYLIC ACID TRANSPORTER PROTEIN HOMOLOG"/>
    <property type="match status" value="1"/>
</dbReference>
<dbReference type="InterPro" id="IPR036259">
    <property type="entry name" value="MFS_trans_sf"/>
</dbReference>
<organism evidence="8 9">
    <name type="scientific">Pyronema omphalodes (strain CBS 100304)</name>
    <name type="common">Pyronema confluens</name>
    <dbReference type="NCBI Taxonomy" id="1076935"/>
    <lineage>
        <taxon>Eukaryota</taxon>
        <taxon>Fungi</taxon>
        <taxon>Dikarya</taxon>
        <taxon>Ascomycota</taxon>
        <taxon>Pezizomycotina</taxon>
        <taxon>Pezizomycetes</taxon>
        <taxon>Pezizales</taxon>
        <taxon>Pyronemataceae</taxon>
        <taxon>Pyronema</taxon>
    </lineage>
</organism>
<dbReference type="PANTHER" id="PTHR23508:SF10">
    <property type="entry name" value="CARBOXYLIC ACID TRANSPORTER PROTEIN HOMOLOG"/>
    <property type="match status" value="1"/>
</dbReference>
<evidence type="ECO:0000256" key="6">
    <source>
        <dbReference type="SAM" id="Phobius"/>
    </source>
</evidence>
<reference evidence="8 9" key="1">
    <citation type="journal article" date="2013" name="PLoS Genet.">
        <title>The genome and development-dependent transcriptomes of Pyronema confluens: a window into fungal evolution.</title>
        <authorList>
            <person name="Traeger S."/>
            <person name="Altegoer F."/>
            <person name="Freitag M."/>
            <person name="Gabaldon T."/>
            <person name="Kempken F."/>
            <person name="Kumar A."/>
            <person name="Marcet-Houben M."/>
            <person name="Poggeler S."/>
            <person name="Stajich J.E."/>
            <person name="Nowrousian M."/>
        </authorList>
    </citation>
    <scope>NUCLEOTIDE SEQUENCE [LARGE SCALE GENOMIC DNA]</scope>
    <source>
        <strain evidence="9">CBS 100304</strain>
        <tissue evidence="8">Vegetative mycelium</tissue>
    </source>
</reference>
<keyword evidence="3 6" id="KW-1133">Transmembrane helix</keyword>
<feature type="transmembrane region" description="Helical" evidence="6">
    <location>
        <begin position="198"/>
        <end position="216"/>
    </location>
</feature>
<dbReference type="EMBL" id="HF935357">
    <property type="protein sequence ID" value="CCX07610.1"/>
    <property type="molecule type" value="Genomic_DNA"/>
</dbReference>
<feature type="transmembrane region" description="Helical" evidence="6">
    <location>
        <begin position="132"/>
        <end position="154"/>
    </location>
</feature>
<dbReference type="Gene3D" id="1.20.1250.20">
    <property type="entry name" value="MFS general substrate transporter like domains"/>
    <property type="match status" value="2"/>
</dbReference>
<evidence type="ECO:0000313" key="9">
    <source>
        <dbReference type="Proteomes" id="UP000018144"/>
    </source>
</evidence>
<dbReference type="InterPro" id="IPR020846">
    <property type="entry name" value="MFS_dom"/>
</dbReference>
<dbReference type="eggNOG" id="ENOG502QPK1">
    <property type="taxonomic scope" value="Eukaryota"/>
</dbReference>
<dbReference type="GO" id="GO:0035879">
    <property type="term" value="P:plasma membrane lactate transport"/>
    <property type="evidence" value="ECO:0007669"/>
    <property type="project" value="TreeGrafter"/>
</dbReference>